<dbReference type="InterPro" id="IPR001098">
    <property type="entry name" value="DNA-dir_DNA_pol_A_palm_dom"/>
</dbReference>
<dbReference type="InterPro" id="IPR002421">
    <property type="entry name" value="5-3_exonuclease"/>
</dbReference>
<evidence type="ECO:0000256" key="6">
    <source>
        <dbReference type="ARBA" id="ARBA00022932"/>
    </source>
</evidence>
<dbReference type="PROSITE" id="PS00447">
    <property type="entry name" value="DNA_POLYMERASE_A"/>
    <property type="match status" value="1"/>
</dbReference>
<comment type="subunit">
    <text evidence="11">Single-chain monomer with multiple functions.</text>
</comment>
<comment type="function">
    <text evidence="11">In addition to polymerase activity, this DNA polymerase exhibits 5'-3' exonuclease activity.</text>
</comment>
<dbReference type="InterPro" id="IPR018320">
    <property type="entry name" value="DNA_polymerase_1"/>
</dbReference>
<dbReference type="CDD" id="cd08637">
    <property type="entry name" value="DNA_pol_A_pol_I_C"/>
    <property type="match status" value="1"/>
</dbReference>
<feature type="domain" description="5'-3' exonuclease" evidence="12">
    <location>
        <begin position="2"/>
        <end position="263"/>
    </location>
</feature>
<keyword evidence="11" id="KW-0378">Hydrolase</keyword>
<evidence type="ECO:0000256" key="2">
    <source>
        <dbReference type="ARBA" id="ARBA00022679"/>
    </source>
</evidence>
<dbReference type="Gene3D" id="1.20.1060.10">
    <property type="entry name" value="Taq DNA Polymerase, Chain T, domain 4"/>
    <property type="match status" value="1"/>
</dbReference>
<organism evidence="14 15">
    <name type="scientific">Lutispora saccharofermentans</name>
    <dbReference type="NCBI Taxonomy" id="3024236"/>
    <lineage>
        <taxon>Bacteria</taxon>
        <taxon>Bacillati</taxon>
        <taxon>Bacillota</taxon>
        <taxon>Clostridia</taxon>
        <taxon>Lutisporales</taxon>
        <taxon>Lutisporaceae</taxon>
        <taxon>Lutispora</taxon>
    </lineage>
</organism>
<dbReference type="InterPro" id="IPR020045">
    <property type="entry name" value="DNA_polI_H3TH"/>
</dbReference>
<feature type="domain" description="DNA-directed DNA polymerase family A palm" evidence="13">
    <location>
        <begin position="627"/>
        <end position="834"/>
    </location>
</feature>
<evidence type="ECO:0000259" key="12">
    <source>
        <dbReference type="SMART" id="SM00475"/>
    </source>
</evidence>
<dbReference type="PANTHER" id="PTHR10133:SF27">
    <property type="entry name" value="DNA POLYMERASE NU"/>
    <property type="match status" value="1"/>
</dbReference>
<dbReference type="PANTHER" id="PTHR10133">
    <property type="entry name" value="DNA POLYMERASE I"/>
    <property type="match status" value="1"/>
</dbReference>
<dbReference type="SMART" id="SM00279">
    <property type="entry name" value="HhH2"/>
    <property type="match status" value="1"/>
</dbReference>
<dbReference type="InterPro" id="IPR020046">
    <property type="entry name" value="5-3_exonucl_a-hlix_arch_N"/>
</dbReference>
<dbReference type="EMBL" id="JAJEKE010000001">
    <property type="protein sequence ID" value="MCQ1528499.1"/>
    <property type="molecule type" value="Genomic_DNA"/>
</dbReference>
<dbReference type="InterPro" id="IPR036279">
    <property type="entry name" value="5-3_exonuclease_C_sf"/>
</dbReference>
<evidence type="ECO:0000259" key="13">
    <source>
        <dbReference type="SMART" id="SM00482"/>
    </source>
</evidence>
<keyword evidence="11" id="KW-0269">Exonuclease</keyword>
<dbReference type="CDD" id="cd09898">
    <property type="entry name" value="H3TH_53EXO"/>
    <property type="match status" value="1"/>
</dbReference>
<dbReference type="SMART" id="SM00475">
    <property type="entry name" value="53EXOc"/>
    <property type="match status" value="1"/>
</dbReference>
<accession>A0ABT1NCY5</accession>
<dbReference type="SMART" id="SM00482">
    <property type="entry name" value="POLAc"/>
    <property type="match status" value="1"/>
</dbReference>
<gene>
    <name evidence="11 14" type="primary">polA</name>
    <name evidence="14" type="ORF">LJD61_02905</name>
</gene>
<dbReference type="InterPro" id="IPR012337">
    <property type="entry name" value="RNaseH-like_sf"/>
</dbReference>
<evidence type="ECO:0000256" key="3">
    <source>
        <dbReference type="ARBA" id="ARBA00022695"/>
    </source>
</evidence>
<evidence type="ECO:0000313" key="14">
    <source>
        <dbReference type="EMBL" id="MCQ1528499.1"/>
    </source>
</evidence>
<evidence type="ECO:0000256" key="10">
    <source>
        <dbReference type="NCBIfam" id="TIGR00593"/>
    </source>
</evidence>
<keyword evidence="15" id="KW-1185">Reference proteome</keyword>
<dbReference type="InterPro" id="IPR036397">
    <property type="entry name" value="RNaseH_sf"/>
</dbReference>
<evidence type="ECO:0000313" key="15">
    <source>
        <dbReference type="Proteomes" id="UP001651880"/>
    </source>
</evidence>
<dbReference type="Gene3D" id="3.40.50.1010">
    <property type="entry name" value="5'-nuclease"/>
    <property type="match status" value="1"/>
</dbReference>
<dbReference type="NCBIfam" id="TIGR00593">
    <property type="entry name" value="pola"/>
    <property type="match status" value="1"/>
</dbReference>
<evidence type="ECO:0000256" key="4">
    <source>
        <dbReference type="ARBA" id="ARBA00022705"/>
    </source>
</evidence>
<keyword evidence="4 11" id="KW-0235">DNA replication</keyword>
<keyword evidence="7 11" id="KW-0238">DNA-binding</keyword>
<dbReference type="Pfam" id="PF01367">
    <property type="entry name" value="5_3_exonuc"/>
    <property type="match status" value="1"/>
</dbReference>
<dbReference type="InterPro" id="IPR043502">
    <property type="entry name" value="DNA/RNA_pol_sf"/>
</dbReference>
<dbReference type="SUPFAM" id="SSF56672">
    <property type="entry name" value="DNA/RNA polymerases"/>
    <property type="match status" value="1"/>
</dbReference>
<protein>
    <recommendedName>
        <fullName evidence="10 11">DNA polymerase I</fullName>
        <ecNumber evidence="10 11">2.7.7.7</ecNumber>
    </recommendedName>
</protein>
<comment type="similarity">
    <text evidence="1 11">Belongs to the DNA polymerase type-A family.</text>
</comment>
<dbReference type="InterPro" id="IPR008918">
    <property type="entry name" value="HhH2"/>
</dbReference>
<evidence type="ECO:0000256" key="5">
    <source>
        <dbReference type="ARBA" id="ARBA00022763"/>
    </source>
</evidence>
<dbReference type="InterPro" id="IPR019760">
    <property type="entry name" value="DNA-dir_DNA_pol_A_CS"/>
</dbReference>
<dbReference type="CDD" id="cd09859">
    <property type="entry name" value="PIN_53EXO"/>
    <property type="match status" value="1"/>
</dbReference>
<dbReference type="SUPFAM" id="SSF88723">
    <property type="entry name" value="PIN domain-like"/>
    <property type="match status" value="1"/>
</dbReference>
<dbReference type="Gene3D" id="3.30.420.10">
    <property type="entry name" value="Ribonuclease H-like superfamily/Ribonuclease H"/>
    <property type="match status" value="1"/>
</dbReference>
<dbReference type="InterPro" id="IPR002298">
    <property type="entry name" value="DNA_polymerase_A"/>
</dbReference>
<keyword evidence="8 11" id="KW-0234">DNA repair</keyword>
<evidence type="ECO:0000256" key="1">
    <source>
        <dbReference type="ARBA" id="ARBA00007705"/>
    </source>
</evidence>
<dbReference type="PRINTS" id="PR00868">
    <property type="entry name" value="DNAPOLI"/>
</dbReference>
<dbReference type="Pfam" id="PF22619">
    <property type="entry name" value="DNA_polI_exo1"/>
    <property type="match status" value="1"/>
</dbReference>
<comment type="catalytic activity">
    <reaction evidence="9 11">
        <text>DNA(n) + a 2'-deoxyribonucleoside 5'-triphosphate = DNA(n+1) + diphosphate</text>
        <dbReference type="Rhea" id="RHEA:22508"/>
        <dbReference type="Rhea" id="RHEA-COMP:17339"/>
        <dbReference type="Rhea" id="RHEA-COMP:17340"/>
        <dbReference type="ChEBI" id="CHEBI:33019"/>
        <dbReference type="ChEBI" id="CHEBI:61560"/>
        <dbReference type="ChEBI" id="CHEBI:173112"/>
        <dbReference type="EC" id="2.7.7.7"/>
    </reaction>
</comment>
<proteinExistence type="inferred from homology"/>
<dbReference type="EC" id="2.7.7.7" evidence="10 11"/>
<evidence type="ECO:0000256" key="8">
    <source>
        <dbReference type="ARBA" id="ARBA00023204"/>
    </source>
</evidence>
<comment type="caution">
    <text evidence="14">The sequence shown here is derived from an EMBL/GenBank/DDBJ whole genome shotgun (WGS) entry which is preliminary data.</text>
</comment>
<dbReference type="CDD" id="cd06140">
    <property type="entry name" value="DNA_polA_I_Bacillus_like_exo"/>
    <property type="match status" value="1"/>
</dbReference>
<keyword evidence="5 11" id="KW-0227">DNA damage</keyword>
<dbReference type="GO" id="GO:0003887">
    <property type="term" value="F:DNA-directed DNA polymerase activity"/>
    <property type="evidence" value="ECO:0007669"/>
    <property type="project" value="UniProtKB-EC"/>
</dbReference>
<dbReference type="InterPro" id="IPR029060">
    <property type="entry name" value="PIN-like_dom_sf"/>
</dbReference>
<keyword evidence="3 11" id="KW-0548">Nucleotidyltransferase</keyword>
<dbReference type="Pfam" id="PF00476">
    <property type="entry name" value="DNA_pol_A"/>
    <property type="match status" value="1"/>
</dbReference>
<dbReference type="Gene3D" id="3.30.70.370">
    <property type="match status" value="1"/>
</dbReference>
<dbReference type="SUPFAM" id="SSF47807">
    <property type="entry name" value="5' to 3' exonuclease, C-terminal subdomain"/>
    <property type="match status" value="1"/>
</dbReference>
<name>A0ABT1NCY5_9FIRM</name>
<evidence type="ECO:0000256" key="11">
    <source>
        <dbReference type="RuleBase" id="RU004460"/>
    </source>
</evidence>
<evidence type="ECO:0000256" key="7">
    <source>
        <dbReference type="ARBA" id="ARBA00023125"/>
    </source>
</evidence>
<evidence type="ECO:0000256" key="9">
    <source>
        <dbReference type="ARBA" id="ARBA00049244"/>
    </source>
</evidence>
<dbReference type="Pfam" id="PF02739">
    <property type="entry name" value="5_3_exonuc_N"/>
    <property type="match status" value="1"/>
</dbReference>
<dbReference type="NCBIfam" id="NF004397">
    <property type="entry name" value="PRK05755.1"/>
    <property type="match status" value="1"/>
</dbReference>
<keyword evidence="2 11" id="KW-0808">Transferase</keyword>
<sequence>MKKDSMIIIDGNSLMHRAFYALPPLTNKDGLHTNVIYGFVNMINKLIEGYKPKYMAIAFDLKGPTFRHKEYAEYKAKRLKMAEDMAEQIPYLKKVVDAMNIKRLEIEGFEADDIIGTLSKKSGKEDVDILIVTGDRDAFQLIDENIHVLMTKKGISEMEEYDNEKLISQYGVTPEQVIDLKGLMGDASDNIPGVPGVGEKTALELIKQFGTVENLLENTENIKKNKVRENVENNKEMARLSKRLATIVTDVPIDAPLEDFTYKEPDYEALYELYSMLNFKSLLDKMKSYPARKEIEGSQQDIVINEIKGEAEIKQLLVKFAKEGRIVFKASQSPHGVPDYIYVSAEGRQYSIAVDEISIPFIKDVMENENIEKAGHDIKADLVSLKNIGINVENVKFDSMIGAYLLNPSKPDYKLRNIYSEFFGTEIKDYESKEGDIRQNYCSSVKAIAELIDPIRENIAKMNMEQLYNEVEVPLIEVLADMEHEGFKVDKERLLELSALYSEKLSKLTEEIYGFAGEEFNINSTKQLSVILFEKLMLPPIKKTKTGYSTDVEVLEQLSDKHPIIEKLLEYRQLLKIKSTYVEGLINIINERTGKIHSKFNQTVTATGRLSSTEPNLQNIPVKTENGREIRKVFVPQNEDYVLVDADYSQIELRVLAHISGDEGLIKSFINNEDIHRRTASEVFGVDSDLVSPLMRSRAKAVNFGIVYGISDFGLSRDLKIPRKEAKLYIDNYFDRYPLVKKYMEDIVKEGKEKGYVTTILNRIRYIPELSSSNAVQRNFGERMAMNTPIQGSAADIIKIAMVSVYKELKARRMKSRLILQIHDELIVEAYKDEVEEVKKIVKEKMEKAFTLKVPLTVDVNAGMSWYDTK</sequence>
<dbReference type="InterPro" id="IPR054690">
    <property type="entry name" value="DNA_polI_exonuclease"/>
</dbReference>
<dbReference type="RefSeq" id="WP_255225982.1">
    <property type="nucleotide sequence ID" value="NZ_JAJEKE010000001.1"/>
</dbReference>
<dbReference type="Proteomes" id="UP001651880">
    <property type="component" value="Unassembled WGS sequence"/>
</dbReference>
<dbReference type="Gene3D" id="1.10.150.20">
    <property type="entry name" value="5' to 3' exonuclease, C-terminal subdomain"/>
    <property type="match status" value="2"/>
</dbReference>
<keyword evidence="11" id="KW-0540">Nuclease</keyword>
<keyword evidence="6 11" id="KW-0239">DNA-directed DNA polymerase</keyword>
<reference evidence="14 15" key="1">
    <citation type="submission" date="2021-10" db="EMBL/GenBank/DDBJ databases">
        <title>Lutispora strain m25 sp. nov., a thermophilic, non-spore-forming bacterium isolated from a lab-scale methanogenic bioreactor digesting anaerobic sludge.</title>
        <authorList>
            <person name="El Houari A."/>
            <person name="Mcdonald J."/>
        </authorList>
    </citation>
    <scope>NUCLEOTIDE SEQUENCE [LARGE SCALE GENOMIC DNA]</scope>
    <source>
        <strain evidence="15">m25</strain>
    </source>
</reference>
<dbReference type="SUPFAM" id="SSF53098">
    <property type="entry name" value="Ribonuclease H-like"/>
    <property type="match status" value="1"/>
</dbReference>